<evidence type="ECO:0000313" key="4">
    <source>
        <dbReference type="Proteomes" id="UP000599383"/>
    </source>
</evidence>
<gene>
    <name evidence="3" type="ORF">GS617_07765</name>
</gene>
<evidence type="ECO:0000313" key="3">
    <source>
        <dbReference type="EMBL" id="NOD30159.1"/>
    </source>
</evidence>
<comment type="caution">
    <text evidence="3">The sequence shown here is derived from an EMBL/GenBank/DDBJ whole genome shotgun (WGS) entry which is preliminary data.</text>
</comment>
<dbReference type="InterPro" id="IPR013225">
    <property type="entry name" value="PaaX_C"/>
</dbReference>
<dbReference type="Gene3D" id="1.10.10.10">
    <property type="entry name" value="Winged helix-like DNA-binding domain superfamily/Winged helix DNA-binding domain"/>
    <property type="match status" value="1"/>
</dbReference>
<dbReference type="InterPro" id="IPR011965">
    <property type="entry name" value="PaaX_trns_reg"/>
</dbReference>
<dbReference type="RefSeq" id="WP_171363209.1">
    <property type="nucleotide sequence ID" value="NZ_WVQY01000002.1"/>
</dbReference>
<dbReference type="SUPFAM" id="SSF46785">
    <property type="entry name" value="Winged helix' DNA-binding domain"/>
    <property type="match status" value="1"/>
</dbReference>
<reference evidence="3 4" key="1">
    <citation type="submission" date="2019-12" db="EMBL/GenBank/DDBJ databases">
        <title>Ruegeria JWLKs population differentiation of coral mucus and skeleton niches.</title>
        <authorList>
            <person name="Luo D."/>
        </authorList>
    </citation>
    <scope>NUCLEOTIDE SEQUENCE [LARGE SCALE GENOMIC DNA]</scope>
    <source>
        <strain evidence="3 4">HKCCD6238</strain>
    </source>
</reference>
<feature type="domain" description="Transcriptional repressor PaaX-like C-terminal" evidence="2">
    <location>
        <begin position="182"/>
        <end position="261"/>
    </location>
</feature>
<dbReference type="Gene3D" id="3.30.70.2670">
    <property type="match status" value="1"/>
</dbReference>
<dbReference type="PANTHER" id="PTHR30319">
    <property type="entry name" value="PHENYLACETIC ACID REGULATOR-RELATED TRANSCRIPTIONAL REPRESSOR"/>
    <property type="match status" value="1"/>
</dbReference>
<organism evidence="3 4">
    <name type="scientific">Ruegeria atlantica</name>
    <dbReference type="NCBI Taxonomy" id="81569"/>
    <lineage>
        <taxon>Bacteria</taxon>
        <taxon>Pseudomonadati</taxon>
        <taxon>Pseudomonadota</taxon>
        <taxon>Alphaproteobacteria</taxon>
        <taxon>Rhodobacterales</taxon>
        <taxon>Roseobacteraceae</taxon>
        <taxon>Ruegeria</taxon>
    </lineage>
</organism>
<feature type="domain" description="Transcriptional repressor PaaX-like N-terminal" evidence="1">
    <location>
        <begin position="25"/>
        <end position="89"/>
    </location>
</feature>
<dbReference type="Pfam" id="PF08223">
    <property type="entry name" value="PaaX_C"/>
    <property type="match status" value="1"/>
</dbReference>
<dbReference type="PIRSF" id="PIRSF020623">
    <property type="entry name" value="PaaX"/>
    <property type="match status" value="1"/>
</dbReference>
<name>A0ABX1WA48_9RHOB</name>
<evidence type="ECO:0000259" key="1">
    <source>
        <dbReference type="Pfam" id="PF07848"/>
    </source>
</evidence>
<dbReference type="Gene3D" id="1.20.58.1460">
    <property type="match status" value="1"/>
</dbReference>
<dbReference type="Proteomes" id="UP000599383">
    <property type="component" value="Unassembled WGS sequence"/>
</dbReference>
<dbReference type="InterPro" id="IPR012906">
    <property type="entry name" value="PaaX-like_N"/>
</dbReference>
<dbReference type="EMBL" id="WVQY01000002">
    <property type="protein sequence ID" value="NOD30159.1"/>
    <property type="molecule type" value="Genomic_DNA"/>
</dbReference>
<accession>A0ABX1WA48</accession>
<keyword evidence="4" id="KW-1185">Reference proteome</keyword>
<proteinExistence type="predicted"/>
<dbReference type="InterPro" id="IPR036390">
    <property type="entry name" value="WH_DNA-bd_sf"/>
</dbReference>
<evidence type="ECO:0000259" key="2">
    <source>
        <dbReference type="Pfam" id="PF08223"/>
    </source>
</evidence>
<dbReference type="Pfam" id="PF07848">
    <property type="entry name" value="PaaX"/>
    <property type="match status" value="1"/>
</dbReference>
<protein>
    <submittedName>
        <fullName evidence="3">PaaX family transcriptional regulator</fullName>
    </submittedName>
</protein>
<sequence>MKDTAPDWFETCVSRLTTTSTQRVWSVLVTIFGDLAQDGSDQISGSLITALTRLAGIRAEATRVALHRLRKEGWIESTRVGRNSVHRLTSFGRRQSVAAAPRIYSRDPNMPDIWHVLIASNSESSRKELSDLMLTGDYCSLNASTAMAPGPMPDDLEELLGFESDTMSVPNWLRDLCGPEPLKTAYDQFWDAIQIVERLLPAEGAGDPMRSAVLRVLVVHAWRRIVLRHPSLPPVFLPDDWKGAACREAVSHLLDRLPRPSLSSLEAELMD</sequence>
<dbReference type="InterPro" id="IPR036388">
    <property type="entry name" value="WH-like_DNA-bd_sf"/>
</dbReference>
<dbReference type="PANTHER" id="PTHR30319:SF1">
    <property type="entry name" value="TRANSCRIPTIONAL REPRESSOR PAAX"/>
    <property type="match status" value="1"/>
</dbReference>